<gene>
    <name evidence="2" type="ORF">ABDB84_06425</name>
</gene>
<evidence type="ECO:0000313" key="3">
    <source>
        <dbReference type="Proteomes" id="UP001410394"/>
    </source>
</evidence>
<dbReference type="GO" id="GO:0004519">
    <property type="term" value="F:endonuclease activity"/>
    <property type="evidence" value="ECO:0007669"/>
    <property type="project" value="UniProtKB-KW"/>
</dbReference>
<dbReference type="InterPro" id="IPR002711">
    <property type="entry name" value="HNH"/>
</dbReference>
<keyword evidence="2" id="KW-0255">Endonuclease</keyword>
<keyword evidence="2" id="KW-0540">Nuclease</keyword>
<reference evidence="2 3" key="1">
    <citation type="journal article" date="2018" name="Int. J. Syst. Evol. Microbiol.">
        <title>Uliginosibacterium sediminicola sp. nov., isolated from freshwater sediment.</title>
        <authorList>
            <person name="Hwang W.M."/>
            <person name="Kim S.M."/>
            <person name="Kang K."/>
            <person name="Ahn T.Y."/>
        </authorList>
    </citation>
    <scope>NUCLEOTIDE SEQUENCE [LARGE SCALE GENOMIC DNA]</scope>
    <source>
        <strain evidence="2 3">M1-21</strain>
    </source>
</reference>
<dbReference type="RefSeq" id="WP_345918871.1">
    <property type="nucleotide sequence ID" value="NZ_JBDIVE010000002.1"/>
</dbReference>
<dbReference type="Proteomes" id="UP001410394">
    <property type="component" value="Unassembled WGS sequence"/>
</dbReference>
<proteinExistence type="predicted"/>
<sequence length="221" mass="24270">MGNATQMCLFEGALISIERAIEIRDMRKEAGSASALFFCVECGEPVRPLRARASGGVAAHFQHVRRSRLCKLSPENYRATFKDIEAVKSSGDLRPGRAVVPQPLAERLEGRSAQFLEGATRVLVLNEYERNPDARLACLRHHGYACSVCGFDFEAVYGECARGFIHVHHLVPLSLIGSAYLVDPIADLIPVCPNCHAVMHLGGQLRTVEEVKSLMREARAG</sequence>
<keyword evidence="2" id="KW-0378">Hydrolase</keyword>
<organism evidence="2 3">
    <name type="scientific">Uliginosibacterium sediminicola</name>
    <dbReference type="NCBI Taxonomy" id="2024550"/>
    <lineage>
        <taxon>Bacteria</taxon>
        <taxon>Pseudomonadati</taxon>
        <taxon>Pseudomonadota</taxon>
        <taxon>Betaproteobacteria</taxon>
        <taxon>Rhodocyclales</taxon>
        <taxon>Zoogloeaceae</taxon>
        <taxon>Uliginosibacterium</taxon>
    </lineage>
</organism>
<feature type="domain" description="HNH" evidence="1">
    <location>
        <begin position="146"/>
        <end position="196"/>
    </location>
</feature>
<dbReference type="EMBL" id="JBDIVE010000002">
    <property type="protein sequence ID" value="MEN3068108.1"/>
    <property type="molecule type" value="Genomic_DNA"/>
</dbReference>
<protein>
    <submittedName>
        <fullName evidence="2">HNH endonuclease</fullName>
    </submittedName>
</protein>
<evidence type="ECO:0000259" key="1">
    <source>
        <dbReference type="Pfam" id="PF01844"/>
    </source>
</evidence>
<dbReference type="InterPro" id="IPR003615">
    <property type="entry name" value="HNH_nuc"/>
</dbReference>
<dbReference type="Pfam" id="PF01844">
    <property type="entry name" value="HNH"/>
    <property type="match status" value="1"/>
</dbReference>
<accession>A0ABU9YX56</accession>
<name>A0ABU9YX56_9RHOO</name>
<evidence type="ECO:0000313" key="2">
    <source>
        <dbReference type="EMBL" id="MEN3068108.1"/>
    </source>
</evidence>
<keyword evidence="3" id="KW-1185">Reference proteome</keyword>
<comment type="caution">
    <text evidence="2">The sequence shown here is derived from an EMBL/GenBank/DDBJ whole genome shotgun (WGS) entry which is preliminary data.</text>
</comment>
<dbReference type="CDD" id="cd00085">
    <property type="entry name" value="HNHc"/>
    <property type="match status" value="1"/>
</dbReference>